<keyword evidence="1" id="KW-1133">Transmembrane helix</keyword>
<proteinExistence type="predicted"/>
<keyword evidence="3" id="KW-1185">Reference proteome</keyword>
<protein>
    <submittedName>
        <fullName evidence="2">Uncharacterized protein</fullName>
    </submittedName>
</protein>
<dbReference type="RefSeq" id="WP_162743107.1">
    <property type="nucleotide sequence ID" value="NZ_JAANCM010000009.1"/>
</dbReference>
<accession>A0AA43ZJK7</accession>
<dbReference type="EMBL" id="JAANCM010000009">
    <property type="protein sequence ID" value="NHT77596.1"/>
    <property type="molecule type" value="Genomic_DNA"/>
</dbReference>
<sequence length="46" mass="5298">MAVIMMIVSAVISIVFLFDFTKTILQLKRDREAIRASRRHSEGFSI</sequence>
<evidence type="ECO:0000256" key="1">
    <source>
        <dbReference type="SAM" id="Phobius"/>
    </source>
</evidence>
<reference evidence="2" key="1">
    <citation type="submission" date="2020-03" db="EMBL/GenBank/DDBJ databases">
        <title>Ferranicluibacter endophyticum gen. nov., sp. nov., a new genus isolated from Rubus ulmifolius Schott. stem.</title>
        <authorList>
            <person name="Roca-Couso R."/>
            <person name="Flores-Felix J.D."/>
            <person name="Igual J.M."/>
            <person name="Rivas R."/>
        </authorList>
    </citation>
    <scope>NUCLEOTIDE SEQUENCE</scope>
    <source>
        <strain evidence="2">CRRU44</strain>
    </source>
</reference>
<organism evidence="2 3">
    <name type="scientific">Ferranicluibacter rubi</name>
    <dbReference type="NCBI Taxonomy" id="2715133"/>
    <lineage>
        <taxon>Bacteria</taxon>
        <taxon>Pseudomonadati</taxon>
        <taxon>Pseudomonadota</taxon>
        <taxon>Alphaproteobacteria</taxon>
        <taxon>Hyphomicrobiales</taxon>
        <taxon>Rhizobiaceae</taxon>
        <taxon>Ferranicluibacter</taxon>
    </lineage>
</organism>
<keyword evidence="1" id="KW-0812">Transmembrane</keyword>
<dbReference type="Proteomes" id="UP001155840">
    <property type="component" value="Unassembled WGS sequence"/>
</dbReference>
<keyword evidence="1" id="KW-0472">Membrane</keyword>
<comment type="caution">
    <text evidence="2">The sequence shown here is derived from an EMBL/GenBank/DDBJ whole genome shotgun (WGS) entry which is preliminary data.</text>
</comment>
<dbReference type="AlphaFoldDB" id="A0AA43ZJK7"/>
<evidence type="ECO:0000313" key="2">
    <source>
        <dbReference type="EMBL" id="NHT77596.1"/>
    </source>
</evidence>
<evidence type="ECO:0000313" key="3">
    <source>
        <dbReference type="Proteomes" id="UP001155840"/>
    </source>
</evidence>
<gene>
    <name evidence="2" type="ORF">G8E10_17935</name>
</gene>
<name>A0AA43ZJK7_9HYPH</name>
<feature type="transmembrane region" description="Helical" evidence="1">
    <location>
        <begin position="6"/>
        <end position="25"/>
    </location>
</feature>